<proteinExistence type="predicted"/>
<evidence type="ECO:0000313" key="3">
    <source>
        <dbReference type="EMBL" id="SUY53781.1"/>
    </source>
</evidence>
<dbReference type="EMBL" id="FTMF01000005">
    <property type="protein sequence ID" value="SIQ46232.1"/>
    <property type="molecule type" value="Genomic_DNA"/>
</dbReference>
<reference evidence="2 4" key="1">
    <citation type="submission" date="2017-01" db="EMBL/GenBank/DDBJ databases">
        <authorList>
            <person name="Varghese N."/>
            <person name="Submissions S."/>
        </authorList>
    </citation>
    <scope>NUCLEOTIDE SEQUENCE [LARGE SCALE GENOMIC DNA]</scope>
    <source>
        <strain evidence="2 4">ATCC 27950</strain>
    </source>
</reference>
<keyword evidence="4" id="KW-1185">Reference proteome</keyword>
<organism evidence="3 5">
    <name type="scientific">Chryseobacterium indoltheticum</name>
    <dbReference type="NCBI Taxonomy" id="254"/>
    <lineage>
        <taxon>Bacteria</taxon>
        <taxon>Pseudomonadati</taxon>
        <taxon>Bacteroidota</taxon>
        <taxon>Flavobacteriia</taxon>
        <taxon>Flavobacteriales</taxon>
        <taxon>Weeksellaceae</taxon>
        <taxon>Chryseobacterium group</taxon>
        <taxon>Chryseobacterium</taxon>
    </lineage>
</organism>
<feature type="compositionally biased region" description="Gly residues" evidence="1">
    <location>
        <begin position="260"/>
        <end position="273"/>
    </location>
</feature>
<accession>A0A381JRD1</accession>
<reference evidence="3 5" key="2">
    <citation type="submission" date="2018-06" db="EMBL/GenBank/DDBJ databases">
        <authorList>
            <consortium name="Pathogen Informatics"/>
            <person name="Doyle S."/>
        </authorList>
    </citation>
    <scope>NUCLEOTIDE SEQUENCE [LARGE SCALE GENOMIC DNA]</scope>
    <source>
        <strain evidence="3 5">NCTC13560</strain>
    </source>
</reference>
<dbReference type="KEGG" id="cil:EG358_18745"/>
<dbReference type="AlphaFoldDB" id="A0A381JRD1"/>
<feature type="compositionally biased region" description="Polar residues" evidence="1">
    <location>
        <begin position="277"/>
        <end position="286"/>
    </location>
</feature>
<evidence type="ECO:0000256" key="1">
    <source>
        <dbReference type="SAM" id="MobiDB-lite"/>
    </source>
</evidence>
<feature type="region of interest" description="Disordered" evidence="1">
    <location>
        <begin position="260"/>
        <end position="291"/>
    </location>
</feature>
<gene>
    <name evidence="3" type="ORF">NCTC13560_03732</name>
    <name evidence="2" type="ORF">SAMN05421682_105110</name>
</gene>
<protein>
    <submittedName>
        <fullName evidence="3">Uncharacterized protein</fullName>
    </submittedName>
</protein>
<name>A0A381JRD1_9FLAO</name>
<evidence type="ECO:0000313" key="5">
    <source>
        <dbReference type="Proteomes" id="UP000255231"/>
    </source>
</evidence>
<dbReference type="Proteomes" id="UP000255231">
    <property type="component" value="Unassembled WGS sequence"/>
</dbReference>
<evidence type="ECO:0000313" key="4">
    <source>
        <dbReference type="Proteomes" id="UP000185725"/>
    </source>
</evidence>
<sequence length="565" mass="61482">MFFFRNICHIFVELRKKYIFNTLKHNQYEKNLLLRLCLIITVSFIIYSCRTDHLPEQETFNNSSAFQLTSKRISLSESKHKEKLVTELGKAEANFKVLSKINVNGRVIDYGNGVSIDTDDVAYIENGSDYHTYTFHITRENAPANAPIENLVLSPLPNGGYKALLISYLLSQQEKQIILNGGDVDTKGKSLVTDLGNGTFSDIMGKSQDCGYIEEKAYTICSENVHYHGETNCNADVKSQLITVYLWVCTDVNDGDGNTGGGHTGNNNGGGVDSGNPAGNTPTEPCNGNGVATEPVDPINNTGNGTCTGIPTDILLPHPNTVDPCKKTKASVTATDNLLKEQSISTEVQSLENHAANSFTEYGMAIINTGTTTIAQDPYTNNDPSNPGSVSITIPSVGDYIASAHTHPDHGAAPPSAKDFYQDLKDAKNHPTFQAGLVFANNGTKYAFVINDRAKVEAFLTTYPFEANTTDGGRIFNDSSLVGKDFLNIYENYMTGRLNDYSGNRQDDGLESAFTYILEKYDIGISLAKSDSNGNLKSLHSVSFEHTITASGGKKITGYKAQPCP</sequence>
<evidence type="ECO:0000313" key="2">
    <source>
        <dbReference type="EMBL" id="SIQ46232.1"/>
    </source>
</evidence>
<dbReference type="Proteomes" id="UP000185725">
    <property type="component" value="Unassembled WGS sequence"/>
</dbReference>
<dbReference type="EMBL" id="UFVS01000002">
    <property type="protein sequence ID" value="SUY53781.1"/>
    <property type="molecule type" value="Genomic_DNA"/>
</dbReference>